<organism evidence="2 3">
    <name type="scientific">Empedobacter tilapiae</name>
    <dbReference type="NCBI Taxonomy" id="2491114"/>
    <lineage>
        <taxon>Bacteria</taxon>
        <taxon>Pseudomonadati</taxon>
        <taxon>Bacteroidota</taxon>
        <taxon>Flavobacteriia</taxon>
        <taxon>Flavobacteriales</taxon>
        <taxon>Weeksellaceae</taxon>
        <taxon>Empedobacter</taxon>
    </lineage>
</organism>
<evidence type="ECO:0000259" key="1">
    <source>
        <dbReference type="Pfam" id="PF07728"/>
    </source>
</evidence>
<dbReference type="PANTHER" id="PTHR37291">
    <property type="entry name" value="5-METHYLCYTOSINE-SPECIFIC RESTRICTION ENZYME B"/>
    <property type="match status" value="1"/>
</dbReference>
<name>A0A4Z1BK62_9FLAO</name>
<dbReference type="Proteomes" id="UP000297998">
    <property type="component" value="Unassembled WGS sequence"/>
</dbReference>
<dbReference type="GO" id="GO:0005524">
    <property type="term" value="F:ATP binding"/>
    <property type="evidence" value="ECO:0007669"/>
    <property type="project" value="InterPro"/>
</dbReference>
<dbReference type="RefSeq" id="WP_135836406.1">
    <property type="nucleotide sequence ID" value="NZ_SRPE01000010.1"/>
</dbReference>
<dbReference type="InterPro" id="IPR011704">
    <property type="entry name" value="ATPase_dyneun-rel_AAA"/>
</dbReference>
<dbReference type="InterPro" id="IPR027417">
    <property type="entry name" value="P-loop_NTPase"/>
</dbReference>
<proteinExistence type="predicted"/>
<dbReference type="Pfam" id="PF07728">
    <property type="entry name" value="AAA_5"/>
    <property type="match status" value="1"/>
</dbReference>
<evidence type="ECO:0000313" key="3">
    <source>
        <dbReference type="Proteomes" id="UP000297998"/>
    </source>
</evidence>
<reference evidence="2 3" key="1">
    <citation type="submission" date="2019-03" db="EMBL/GenBank/DDBJ databases">
        <title>Empedobacter tilapiae sp. nov., isolated from an intestine of Nile tilapia Oreochromis niloticus.</title>
        <authorList>
            <person name="Kim Y.-O."/>
            <person name="Yoon J.-H."/>
        </authorList>
    </citation>
    <scope>NUCLEOTIDE SEQUENCE [LARGE SCALE GENOMIC DNA]</scope>
    <source>
        <strain evidence="2 3">MRS2</strain>
    </source>
</reference>
<dbReference type="EMBL" id="SRPE01000010">
    <property type="protein sequence ID" value="TGN24342.1"/>
    <property type="molecule type" value="Genomic_DNA"/>
</dbReference>
<evidence type="ECO:0000313" key="2">
    <source>
        <dbReference type="EMBL" id="TGN24342.1"/>
    </source>
</evidence>
<dbReference type="Gene3D" id="3.40.50.300">
    <property type="entry name" value="P-loop containing nucleotide triphosphate hydrolases"/>
    <property type="match status" value="1"/>
</dbReference>
<protein>
    <submittedName>
        <fullName evidence="2">ATP/GTP-binding protein</fullName>
    </submittedName>
</protein>
<accession>A0A4Z1BK62</accession>
<gene>
    <name evidence="2" type="ORF">E4J94_13960</name>
</gene>
<dbReference type="InterPro" id="IPR052934">
    <property type="entry name" value="Methyl-DNA_Rec/Restrict_Enz"/>
</dbReference>
<comment type="caution">
    <text evidence="2">The sequence shown here is derived from an EMBL/GenBank/DDBJ whole genome shotgun (WGS) entry which is preliminary data.</text>
</comment>
<keyword evidence="3" id="KW-1185">Reference proteome</keyword>
<dbReference type="OrthoDB" id="9781481at2"/>
<dbReference type="AlphaFoldDB" id="A0A4Z1BK62"/>
<sequence length="649" mass="76034">MYKELQEEVYNWLKEKNKKDKNFTFSVRQKANKGAELNYFIGTEKSNYFSTTFWFIPVSYPGSSSDLINLVFDLKKEKIEFYIQFNQTKNPSDNQNKCDLILVQKVKERLKDQFKRVYYSDEKAKMEFFGIYSTTDYDSFDELENDLENLLDRVIPIVDEEITKIKSENPDFIAHRFTPEEQSKMLNKMDERFEKYNNIDELTNDLIEEENEFINLDFVRNQITLNQILYGPPGTGKTYHTINKAIEIANPKFDLTQDRNTIKKEYNRLVEEGQIVFTTFHQSMTYEDFIEGIKPETKDNNVIYNIKNGLFKEIVSKSIDNWKKSTSGTKQTKPFDKVFQLLKDEWEENPMIEFPMKREGNDFKILGFSDSSINFLKASGTNNHTLSINTLRDLYYGIREFQNQGVGIYYPSIVDKLNSYDVDFESESINSDIKNFVIVIDEINRGNVSQIFGELITLIEEDKRLGNDEAIEVTLPYSKEKFGVPSNLYIIGTMNTADRSVEALDTALRRRFVFEEMPPKYDLEGLQQDLFGFTASHLLETINKRIEKLLDKDHQIGHAYFINKNEVTIIDSFYKNIIPLLQEYFFSDYGKIGLVLGAGFIRKIEQDSVFANFEHLDYSQFEEKESYEIINHKGNPENFGNAIKLLMNR</sequence>
<dbReference type="GO" id="GO:0016887">
    <property type="term" value="F:ATP hydrolysis activity"/>
    <property type="evidence" value="ECO:0007669"/>
    <property type="project" value="InterPro"/>
</dbReference>
<dbReference type="SUPFAM" id="SSF52540">
    <property type="entry name" value="P-loop containing nucleoside triphosphate hydrolases"/>
    <property type="match status" value="1"/>
</dbReference>
<dbReference type="PANTHER" id="PTHR37291:SF1">
    <property type="entry name" value="TYPE IV METHYL-DIRECTED RESTRICTION ENZYME ECOKMCRB SUBUNIT"/>
    <property type="match status" value="1"/>
</dbReference>
<feature type="domain" description="ATPase dynein-related AAA" evidence="1">
    <location>
        <begin position="434"/>
        <end position="512"/>
    </location>
</feature>